<dbReference type="EMBL" id="JBHUIO010000005">
    <property type="protein sequence ID" value="MFD2170382.1"/>
    <property type="molecule type" value="Genomic_DNA"/>
</dbReference>
<comment type="caution">
    <text evidence="9">The sequence shown here is derived from an EMBL/GenBank/DDBJ whole genome shotgun (WGS) entry which is preliminary data.</text>
</comment>
<dbReference type="RefSeq" id="WP_386046285.1">
    <property type="nucleotide sequence ID" value="NZ_JBHUIO010000005.1"/>
</dbReference>
<dbReference type="Pfam" id="PF00392">
    <property type="entry name" value="GntR"/>
    <property type="match status" value="1"/>
</dbReference>
<keyword evidence="10" id="KW-1185">Reference proteome</keyword>
<dbReference type="CDD" id="cd00609">
    <property type="entry name" value="AAT_like"/>
    <property type="match status" value="1"/>
</dbReference>
<evidence type="ECO:0000256" key="1">
    <source>
        <dbReference type="ARBA" id="ARBA00001933"/>
    </source>
</evidence>
<keyword evidence="7" id="KW-0804">Transcription</keyword>
<gene>
    <name evidence="9" type="ORF">ACFSOY_10255</name>
</gene>
<dbReference type="InterPro" id="IPR015424">
    <property type="entry name" value="PyrdxlP-dep_Trfase"/>
</dbReference>
<dbReference type="CDD" id="cd07377">
    <property type="entry name" value="WHTH_GntR"/>
    <property type="match status" value="1"/>
</dbReference>
<dbReference type="PANTHER" id="PTHR46577">
    <property type="entry name" value="HTH-TYPE TRANSCRIPTIONAL REGULATORY PROTEIN GABR"/>
    <property type="match status" value="1"/>
</dbReference>
<keyword evidence="4" id="KW-0663">Pyridoxal phosphate</keyword>
<comment type="cofactor">
    <cofactor evidence="1">
        <name>pyridoxal 5'-phosphate</name>
        <dbReference type="ChEBI" id="CHEBI:597326"/>
    </cofactor>
</comment>
<accession>A0ABW4ZWM4</accession>
<dbReference type="Gene3D" id="1.10.10.10">
    <property type="entry name" value="Winged helix-like DNA-binding domain superfamily/Winged helix DNA-binding domain"/>
    <property type="match status" value="1"/>
</dbReference>
<comment type="similarity">
    <text evidence="2">In the C-terminal section; belongs to the class-I pyridoxal-phosphate-dependent aminotransferase family.</text>
</comment>
<dbReference type="Proteomes" id="UP001597343">
    <property type="component" value="Unassembled WGS sequence"/>
</dbReference>
<evidence type="ECO:0000256" key="2">
    <source>
        <dbReference type="ARBA" id="ARBA00005384"/>
    </source>
</evidence>
<keyword evidence="5" id="KW-0805">Transcription regulation</keyword>
<dbReference type="PANTHER" id="PTHR46577:SF1">
    <property type="entry name" value="HTH-TYPE TRANSCRIPTIONAL REGULATORY PROTEIN GABR"/>
    <property type="match status" value="1"/>
</dbReference>
<dbReference type="InterPro" id="IPR051446">
    <property type="entry name" value="HTH_trans_reg/aminotransferase"/>
</dbReference>
<evidence type="ECO:0000256" key="3">
    <source>
        <dbReference type="ARBA" id="ARBA00022576"/>
    </source>
</evidence>
<proteinExistence type="inferred from homology"/>
<protein>
    <submittedName>
        <fullName evidence="9">PLP-dependent aminotransferase family protein</fullName>
    </submittedName>
</protein>
<evidence type="ECO:0000313" key="9">
    <source>
        <dbReference type="EMBL" id="MFD2170382.1"/>
    </source>
</evidence>
<dbReference type="InterPro" id="IPR015421">
    <property type="entry name" value="PyrdxlP-dep_Trfase_major"/>
</dbReference>
<keyword evidence="3 9" id="KW-0808">Transferase</keyword>
<name>A0ABW4ZWM4_9BACL</name>
<dbReference type="InterPro" id="IPR000524">
    <property type="entry name" value="Tscrpt_reg_HTH_GntR"/>
</dbReference>
<dbReference type="SUPFAM" id="SSF46785">
    <property type="entry name" value="Winged helix' DNA-binding domain"/>
    <property type="match status" value="1"/>
</dbReference>
<dbReference type="InterPro" id="IPR036390">
    <property type="entry name" value="WH_DNA-bd_sf"/>
</dbReference>
<dbReference type="GO" id="GO:0008483">
    <property type="term" value="F:transaminase activity"/>
    <property type="evidence" value="ECO:0007669"/>
    <property type="project" value="UniProtKB-KW"/>
</dbReference>
<evidence type="ECO:0000259" key="8">
    <source>
        <dbReference type="PROSITE" id="PS50949"/>
    </source>
</evidence>
<evidence type="ECO:0000313" key="10">
    <source>
        <dbReference type="Proteomes" id="UP001597343"/>
    </source>
</evidence>
<organism evidence="9 10">
    <name type="scientific">Tumebacillus lipolyticus</name>
    <dbReference type="NCBI Taxonomy" id="1280370"/>
    <lineage>
        <taxon>Bacteria</taxon>
        <taxon>Bacillati</taxon>
        <taxon>Bacillota</taxon>
        <taxon>Bacilli</taxon>
        <taxon>Bacillales</taxon>
        <taxon>Alicyclobacillaceae</taxon>
        <taxon>Tumebacillus</taxon>
    </lineage>
</organism>
<sequence length="478" mass="53693">MAEITPVLDEQKREPLYGQLAQYFRDEILSGRIRAGTRLPSVRHLCRSAGVSKNTVETAYQQLLAEGFVESRPRSGFFVVEAEEFGTWQAEAPRPLEQVVKTSEREEQVRYDFHGSVIDLESFPFSAWRRCMVEALDRYRDDLSFYGEKLGEPELRVEIASYLRKARTVNCTPDQIVVGTGLLPAVGSLCLLLAKSVRIVAIEEPGYADVREVFEQHGLQVVPIPLEADGISIEALRASGAQLVYVTPAHQYPHGMIMPIAKRIKLLEWAKSSGGLILENDYDGEFRYGVKPVPSLQGLDQQGAVIYVSNFSKGLSPAIRINYMVLPPMLIESYRRFYDRYSNPVSRVEQRTLQLFMQQGHWERHIRKMRMVYERKQRALLLAVEEQFGCQAAVTAQGAGLHLLLEVRCAHSGEELVQRALAAGVKVYAISRNWIGAQQPASPRLLLGFGGLSIEQIQQGIAVLKGAWFPDSAGQERT</sequence>
<feature type="domain" description="HTH gntR-type" evidence="8">
    <location>
        <begin position="14"/>
        <end position="82"/>
    </location>
</feature>
<dbReference type="PROSITE" id="PS50949">
    <property type="entry name" value="HTH_GNTR"/>
    <property type="match status" value="1"/>
</dbReference>
<evidence type="ECO:0000256" key="4">
    <source>
        <dbReference type="ARBA" id="ARBA00022898"/>
    </source>
</evidence>
<dbReference type="InterPro" id="IPR036388">
    <property type="entry name" value="WH-like_DNA-bd_sf"/>
</dbReference>
<keyword evidence="6" id="KW-0238">DNA-binding</keyword>
<dbReference type="Pfam" id="PF00155">
    <property type="entry name" value="Aminotran_1_2"/>
    <property type="match status" value="1"/>
</dbReference>
<evidence type="ECO:0000256" key="6">
    <source>
        <dbReference type="ARBA" id="ARBA00023125"/>
    </source>
</evidence>
<evidence type="ECO:0000256" key="5">
    <source>
        <dbReference type="ARBA" id="ARBA00023015"/>
    </source>
</evidence>
<reference evidence="10" key="1">
    <citation type="journal article" date="2019" name="Int. J. Syst. Evol. Microbiol.">
        <title>The Global Catalogue of Microorganisms (GCM) 10K type strain sequencing project: providing services to taxonomists for standard genome sequencing and annotation.</title>
        <authorList>
            <consortium name="The Broad Institute Genomics Platform"/>
            <consortium name="The Broad Institute Genome Sequencing Center for Infectious Disease"/>
            <person name="Wu L."/>
            <person name="Ma J."/>
        </authorList>
    </citation>
    <scope>NUCLEOTIDE SEQUENCE [LARGE SCALE GENOMIC DNA]</scope>
    <source>
        <strain evidence="10">CGMCC 1.13574</strain>
    </source>
</reference>
<dbReference type="InterPro" id="IPR004839">
    <property type="entry name" value="Aminotransferase_I/II_large"/>
</dbReference>
<keyword evidence="3 9" id="KW-0032">Aminotransferase</keyword>
<dbReference type="Gene3D" id="3.40.640.10">
    <property type="entry name" value="Type I PLP-dependent aspartate aminotransferase-like (Major domain)"/>
    <property type="match status" value="1"/>
</dbReference>
<dbReference type="SUPFAM" id="SSF53383">
    <property type="entry name" value="PLP-dependent transferases"/>
    <property type="match status" value="1"/>
</dbReference>
<dbReference type="SMART" id="SM00345">
    <property type="entry name" value="HTH_GNTR"/>
    <property type="match status" value="1"/>
</dbReference>
<evidence type="ECO:0000256" key="7">
    <source>
        <dbReference type="ARBA" id="ARBA00023163"/>
    </source>
</evidence>